<gene>
    <name evidence="1" type="ORF">PRIO_3424</name>
</gene>
<dbReference type="RefSeq" id="WP_046503636.1">
    <property type="nucleotide sequence ID" value="NZ_LN831776.1"/>
</dbReference>
<dbReference type="STRING" id="483937.AMQ84_07265"/>
<name>A0A0E4HBP2_9BACL</name>
<dbReference type="Gene3D" id="3.40.50.300">
    <property type="entry name" value="P-loop containing nucleotide triphosphate hydrolases"/>
    <property type="match status" value="1"/>
</dbReference>
<protein>
    <recommendedName>
        <fullName evidence="3">ATP-binding protein</fullName>
    </recommendedName>
</protein>
<proteinExistence type="predicted"/>
<dbReference type="PATRIC" id="fig|1073571.4.peg.3655"/>
<dbReference type="HOGENOM" id="CLU_108060_1_0_9"/>
<dbReference type="KEGG" id="pri:PRIO_3424"/>
<dbReference type="InterPro" id="IPR027417">
    <property type="entry name" value="P-loop_NTPase"/>
</dbReference>
<accession>A0A0E4HBP2</accession>
<dbReference type="Proteomes" id="UP000033163">
    <property type="component" value="Chromosome I"/>
</dbReference>
<evidence type="ECO:0000313" key="2">
    <source>
        <dbReference type="Proteomes" id="UP000033163"/>
    </source>
</evidence>
<dbReference type="AlphaFoldDB" id="A0A0E4HBP2"/>
<evidence type="ECO:0008006" key="3">
    <source>
        <dbReference type="Google" id="ProtNLM"/>
    </source>
</evidence>
<reference evidence="2" key="1">
    <citation type="submission" date="2015-03" db="EMBL/GenBank/DDBJ databases">
        <authorList>
            <person name="Wibberg D."/>
        </authorList>
    </citation>
    <scope>NUCLEOTIDE SEQUENCE [LARGE SCALE GENOMIC DNA]</scope>
</reference>
<dbReference type="SUPFAM" id="SSF52540">
    <property type="entry name" value="P-loop containing nucleoside triphosphate hydrolases"/>
    <property type="match status" value="1"/>
</dbReference>
<dbReference type="EMBL" id="LN831776">
    <property type="protein sequence ID" value="CQR55827.1"/>
    <property type="molecule type" value="Genomic_DNA"/>
</dbReference>
<evidence type="ECO:0000313" key="1">
    <source>
        <dbReference type="EMBL" id="CQR55827.1"/>
    </source>
</evidence>
<sequence length="196" mass="21777">MNQLVFFLGPAGAGKTTLAKAVASRRKAAVLDMDILLRPAADVIMQMHGLDPADRDSAEYKRLCRDLGYRITMDAALDNMGLDCDVFVVGPFTKEAAEPDWIGGELARIGRTLEEIVVKVVLVSLGNTGLYRERIEGRHLPLDAWKFQNWETFRTSLGTRTIAWPLPADNILQIDNSDPDVRTAAEAVERFIYGSR</sequence>
<organism evidence="1 2">
    <name type="scientific">Paenibacillus riograndensis SBR5</name>
    <dbReference type="NCBI Taxonomy" id="1073571"/>
    <lineage>
        <taxon>Bacteria</taxon>
        <taxon>Bacillati</taxon>
        <taxon>Bacillota</taxon>
        <taxon>Bacilli</taxon>
        <taxon>Bacillales</taxon>
        <taxon>Paenibacillaceae</taxon>
        <taxon>Paenibacillus</taxon>
        <taxon>Paenibacillus sonchi group</taxon>
    </lineage>
</organism>